<name>S3CPQ6_GLAL2</name>
<feature type="region of interest" description="Disordered" evidence="1">
    <location>
        <begin position="144"/>
        <end position="231"/>
    </location>
</feature>
<protein>
    <submittedName>
        <fullName evidence="2">Uncharacterized protein</fullName>
    </submittedName>
</protein>
<gene>
    <name evidence="2" type="ORF">GLAREA_03038</name>
</gene>
<dbReference type="RefSeq" id="XP_008086314.1">
    <property type="nucleotide sequence ID" value="XM_008088123.1"/>
</dbReference>
<dbReference type="AlphaFoldDB" id="S3CPQ6"/>
<feature type="compositionally biased region" description="Low complexity" evidence="1">
    <location>
        <begin position="151"/>
        <end position="161"/>
    </location>
</feature>
<dbReference type="OrthoDB" id="10474279at2759"/>
<dbReference type="GeneID" id="19462094"/>
<accession>S3CPQ6</accession>
<reference evidence="2 3" key="1">
    <citation type="journal article" date="2013" name="BMC Genomics">
        <title>Genomics-driven discovery of the pneumocandin biosynthetic gene cluster in the fungus Glarea lozoyensis.</title>
        <authorList>
            <person name="Chen L."/>
            <person name="Yue Q."/>
            <person name="Zhang X."/>
            <person name="Xiang M."/>
            <person name="Wang C."/>
            <person name="Li S."/>
            <person name="Che Y."/>
            <person name="Ortiz-Lopez F.J."/>
            <person name="Bills G.F."/>
            <person name="Liu X."/>
            <person name="An Z."/>
        </authorList>
    </citation>
    <scope>NUCLEOTIDE SEQUENCE [LARGE SCALE GENOMIC DNA]</scope>
    <source>
        <strain evidence="3">ATCC 20868 / MF5171</strain>
    </source>
</reference>
<evidence type="ECO:0000313" key="3">
    <source>
        <dbReference type="Proteomes" id="UP000016922"/>
    </source>
</evidence>
<feature type="compositionally biased region" description="Acidic residues" evidence="1">
    <location>
        <begin position="170"/>
        <end position="193"/>
    </location>
</feature>
<sequence>MDTRFVVTTYSCGHATVSEEDMPPASIWQGLKRNVTTQALHDFRYEDSYHDCEACATKRKAELAEQEPSPFSFLLTQPVYFTVPEQSSHLKFIFNAQSPEPASELNNEYSPFLIEIPEYQEMVFPQLPRGRSLMRRIPFQKRIALSRRTPSSGVEDSSSSSAEDTLPETIPEESDPPSEDTSDTPSEESQDGEEFSRIMFSPPIGEDDQPGSSNVSTSSEESPSTNLIDPFSPRGLEILARSRIFFSAPPDMPGPKILTIGGEPLVTGLESHHQRLPPHWGVVDMAGNKYPIKTSKADFKLRISVIANLRLLDWEEFNRRGIYDSDDSDDDSGPSSSAHSSLAVDGEESSDDSSDDEVLRPIKTKVLRAFSRSILISEETLPTLNDEAQRYFPHEKGCSNLRREWMLLER</sequence>
<evidence type="ECO:0000256" key="1">
    <source>
        <dbReference type="SAM" id="MobiDB-lite"/>
    </source>
</evidence>
<proteinExistence type="predicted"/>
<dbReference type="EMBL" id="KE145370">
    <property type="protein sequence ID" value="EPE27124.1"/>
    <property type="molecule type" value="Genomic_DNA"/>
</dbReference>
<organism evidence="2 3">
    <name type="scientific">Glarea lozoyensis (strain ATCC 20868 / MF5171)</name>
    <dbReference type="NCBI Taxonomy" id="1116229"/>
    <lineage>
        <taxon>Eukaryota</taxon>
        <taxon>Fungi</taxon>
        <taxon>Dikarya</taxon>
        <taxon>Ascomycota</taxon>
        <taxon>Pezizomycotina</taxon>
        <taxon>Leotiomycetes</taxon>
        <taxon>Helotiales</taxon>
        <taxon>Helotiaceae</taxon>
        <taxon>Glarea</taxon>
    </lineage>
</organism>
<feature type="compositionally biased region" description="Acidic residues" evidence="1">
    <location>
        <begin position="345"/>
        <end position="356"/>
    </location>
</feature>
<keyword evidence="3" id="KW-1185">Reference proteome</keyword>
<evidence type="ECO:0000313" key="2">
    <source>
        <dbReference type="EMBL" id="EPE27124.1"/>
    </source>
</evidence>
<dbReference type="HOGENOM" id="CLU_670943_0_0_1"/>
<feature type="region of interest" description="Disordered" evidence="1">
    <location>
        <begin position="324"/>
        <end position="357"/>
    </location>
</feature>
<feature type="compositionally biased region" description="Low complexity" evidence="1">
    <location>
        <begin position="212"/>
        <end position="226"/>
    </location>
</feature>
<dbReference type="KEGG" id="glz:GLAREA_03038"/>
<dbReference type="Proteomes" id="UP000016922">
    <property type="component" value="Unassembled WGS sequence"/>
</dbReference>